<feature type="signal peptide" evidence="14">
    <location>
        <begin position="1"/>
        <end position="34"/>
    </location>
</feature>
<dbReference type="Proteomes" id="UP001066276">
    <property type="component" value="Chromosome 7"/>
</dbReference>
<dbReference type="Pfam" id="PF08266">
    <property type="entry name" value="Cadherin_2"/>
    <property type="match status" value="1"/>
</dbReference>
<dbReference type="PROSITE" id="PS50268">
    <property type="entry name" value="CADHERIN_2"/>
    <property type="match status" value="6"/>
</dbReference>
<comment type="function">
    <text evidence="1">Potential calcium-dependent cell-adhesion protein. May be involved in the establishment and maintenance of specific neuronal connections in the brain.</text>
</comment>
<dbReference type="GO" id="GO:0007156">
    <property type="term" value="P:homophilic cell adhesion via plasma membrane adhesion molecules"/>
    <property type="evidence" value="ECO:0007669"/>
    <property type="project" value="InterPro"/>
</dbReference>
<proteinExistence type="predicted"/>
<evidence type="ECO:0000256" key="14">
    <source>
        <dbReference type="SAM" id="SignalP"/>
    </source>
</evidence>
<dbReference type="GO" id="GO:0005509">
    <property type="term" value="F:calcium ion binding"/>
    <property type="evidence" value="ECO:0007669"/>
    <property type="project" value="UniProtKB-UniRule"/>
</dbReference>
<dbReference type="FunFam" id="2.60.40.60:FF:000004">
    <property type="entry name" value="Protocadherin 1 gamma 2"/>
    <property type="match status" value="1"/>
</dbReference>
<dbReference type="SMART" id="SM00112">
    <property type="entry name" value="CA"/>
    <property type="match status" value="6"/>
</dbReference>
<keyword evidence="4 13" id="KW-0812">Transmembrane</keyword>
<evidence type="ECO:0000256" key="6">
    <source>
        <dbReference type="ARBA" id="ARBA00022737"/>
    </source>
</evidence>
<dbReference type="InterPro" id="IPR013164">
    <property type="entry name" value="Cadherin_N"/>
</dbReference>
<dbReference type="Gene3D" id="2.60.40.60">
    <property type="entry name" value="Cadherins"/>
    <property type="match status" value="6"/>
</dbReference>
<evidence type="ECO:0000256" key="2">
    <source>
        <dbReference type="ARBA" id="ARBA00004251"/>
    </source>
</evidence>
<feature type="domain" description="Cadherin" evidence="15">
    <location>
        <begin position="583"/>
        <end position="679"/>
    </location>
</feature>
<dbReference type="PRINTS" id="PR00205">
    <property type="entry name" value="CADHERIN"/>
</dbReference>
<evidence type="ECO:0000256" key="1">
    <source>
        <dbReference type="ARBA" id="ARBA00003436"/>
    </source>
</evidence>
<feature type="domain" description="Cadherin" evidence="15">
    <location>
        <begin position="248"/>
        <end position="352"/>
    </location>
</feature>
<dbReference type="InterPro" id="IPR020894">
    <property type="entry name" value="Cadherin_CS"/>
</dbReference>
<dbReference type="FunFam" id="2.60.40.60:FF:000129">
    <property type="entry name" value="protocadherin alpha-C2 isoform X1"/>
    <property type="match status" value="1"/>
</dbReference>
<keyword evidence="9 13" id="KW-1133">Transmembrane helix</keyword>
<evidence type="ECO:0000256" key="3">
    <source>
        <dbReference type="ARBA" id="ARBA00022475"/>
    </source>
</evidence>
<dbReference type="AlphaFoldDB" id="A0AAV7PLH5"/>
<evidence type="ECO:0000256" key="12">
    <source>
        <dbReference type="PROSITE-ProRule" id="PRU00043"/>
    </source>
</evidence>
<dbReference type="InterPro" id="IPR002126">
    <property type="entry name" value="Cadherin-like_dom"/>
</dbReference>
<evidence type="ECO:0000313" key="17">
    <source>
        <dbReference type="Proteomes" id="UP001066276"/>
    </source>
</evidence>
<reference evidence="16" key="1">
    <citation type="journal article" date="2022" name="bioRxiv">
        <title>Sequencing and chromosome-scale assembly of the giantPleurodeles waltlgenome.</title>
        <authorList>
            <person name="Brown T."/>
            <person name="Elewa A."/>
            <person name="Iarovenko S."/>
            <person name="Subramanian E."/>
            <person name="Araus A.J."/>
            <person name="Petzold A."/>
            <person name="Susuki M."/>
            <person name="Suzuki K.-i.T."/>
            <person name="Hayashi T."/>
            <person name="Toyoda A."/>
            <person name="Oliveira C."/>
            <person name="Osipova E."/>
            <person name="Leigh N.D."/>
            <person name="Simon A."/>
            <person name="Yun M.H."/>
        </authorList>
    </citation>
    <scope>NUCLEOTIDE SEQUENCE</scope>
    <source>
        <strain evidence="16">20211129_DDA</strain>
        <tissue evidence="16">Liver</tissue>
    </source>
</reference>
<dbReference type="FunFam" id="2.60.40.60:FF:000006">
    <property type="entry name" value="Protocadherin alpha 2"/>
    <property type="match status" value="1"/>
</dbReference>
<dbReference type="EMBL" id="JANPWB010000011">
    <property type="protein sequence ID" value="KAJ1128072.1"/>
    <property type="molecule type" value="Genomic_DNA"/>
</dbReference>
<keyword evidence="17" id="KW-1185">Reference proteome</keyword>
<feature type="domain" description="Cadherin" evidence="15">
    <location>
        <begin position="458"/>
        <end position="567"/>
    </location>
</feature>
<dbReference type="SUPFAM" id="SSF49313">
    <property type="entry name" value="Cadherin-like"/>
    <property type="match status" value="6"/>
</dbReference>
<evidence type="ECO:0000256" key="5">
    <source>
        <dbReference type="ARBA" id="ARBA00022729"/>
    </source>
</evidence>
<comment type="subcellular location">
    <subcellularLocation>
        <location evidence="2">Cell membrane</location>
        <topology evidence="2">Single-pass type I membrane protein</topology>
    </subcellularLocation>
</comment>
<feature type="domain" description="Cadherin" evidence="15">
    <location>
        <begin position="79"/>
        <end position="138"/>
    </location>
</feature>
<dbReference type="PANTHER" id="PTHR24028:SF73">
    <property type="entry name" value="PROTOCADHERIN GAMMA-B3-RELATED"/>
    <property type="match status" value="1"/>
</dbReference>
<dbReference type="InterPro" id="IPR015919">
    <property type="entry name" value="Cadherin-like_sf"/>
</dbReference>
<keyword evidence="8" id="KW-0130">Cell adhesion</keyword>
<comment type="caution">
    <text evidence="16">The sequence shown here is derived from an EMBL/GenBank/DDBJ whole genome shotgun (WGS) entry which is preliminary data.</text>
</comment>
<feature type="transmembrane region" description="Helical" evidence="13">
    <location>
        <begin position="694"/>
        <end position="717"/>
    </location>
</feature>
<keyword evidence="7 12" id="KW-0106">Calcium</keyword>
<protein>
    <recommendedName>
        <fullName evidence="15">Cadherin domain-containing protein</fullName>
    </recommendedName>
</protein>
<dbReference type="Pfam" id="PF00028">
    <property type="entry name" value="Cadherin"/>
    <property type="match status" value="5"/>
</dbReference>
<keyword evidence="3" id="KW-1003">Cell membrane</keyword>
<name>A0AAV7PLH5_PLEWA</name>
<evidence type="ECO:0000256" key="8">
    <source>
        <dbReference type="ARBA" id="ARBA00022889"/>
    </source>
</evidence>
<keyword evidence="11" id="KW-0325">Glycoprotein</keyword>
<dbReference type="InterPro" id="IPR032455">
    <property type="entry name" value="Cadherin_C"/>
</dbReference>
<keyword evidence="10 13" id="KW-0472">Membrane</keyword>
<evidence type="ECO:0000256" key="4">
    <source>
        <dbReference type="ARBA" id="ARBA00022692"/>
    </source>
</evidence>
<evidence type="ECO:0000256" key="9">
    <source>
        <dbReference type="ARBA" id="ARBA00022989"/>
    </source>
</evidence>
<organism evidence="16 17">
    <name type="scientific">Pleurodeles waltl</name>
    <name type="common">Iberian ribbed newt</name>
    <dbReference type="NCBI Taxonomy" id="8319"/>
    <lineage>
        <taxon>Eukaryota</taxon>
        <taxon>Metazoa</taxon>
        <taxon>Chordata</taxon>
        <taxon>Craniata</taxon>
        <taxon>Vertebrata</taxon>
        <taxon>Euteleostomi</taxon>
        <taxon>Amphibia</taxon>
        <taxon>Batrachia</taxon>
        <taxon>Caudata</taxon>
        <taxon>Salamandroidea</taxon>
        <taxon>Salamandridae</taxon>
        <taxon>Pleurodelinae</taxon>
        <taxon>Pleurodeles</taxon>
    </lineage>
</organism>
<evidence type="ECO:0000256" key="13">
    <source>
        <dbReference type="SAM" id="Phobius"/>
    </source>
</evidence>
<dbReference type="FunFam" id="2.60.40.60:FF:000001">
    <property type="entry name" value="Protocadherin alpha 2"/>
    <property type="match status" value="1"/>
</dbReference>
<dbReference type="InterPro" id="IPR050174">
    <property type="entry name" value="Protocadherin/Cadherin-CA"/>
</dbReference>
<evidence type="ECO:0000256" key="10">
    <source>
        <dbReference type="ARBA" id="ARBA00023136"/>
    </source>
</evidence>
<feature type="chain" id="PRO_5043764941" description="Cadherin domain-containing protein" evidence="14">
    <location>
        <begin position="35"/>
        <end position="855"/>
    </location>
</feature>
<accession>A0AAV7PLH5</accession>
<dbReference type="Pfam" id="PF16492">
    <property type="entry name" value="Cadherin_C_2"/>
    <property type="match status" value="1"/>
</dbReference>
<dbReference type="GO" id="GO:0005886">
    <property type="term" value="C:plasma membrane"/>
    <property type="evidence" value="ECO:0007669"/>
    <property type="project" value="UniProtKB-SubCell"/>
</dbReference>
<dbReference type="CDD" id="cd11304">
    <property type="entry name" value="Cadherin_repeat"/>
    <property type="match status" value="6"/>
</dbReference>
<dbReference type="FunFam" id="2.60.40.60:FF:000002">
    <property type="entry name" value="Protocadherin alpha 2"/>
    <property type="match status" value="1"/>
</dbReference>
<evidence type="ECO:0000256" key="7">
    <source>
        <dbReference type="ARBA" id="ARBA00022837"/>
    </source>
</evidence>
<evidence type="ECO:0000256" key="11">
    <source>
        <dbReference type="ARBA" id="ARBA00023180"/>
    </source>
</evidence>
<gene>
    <name evidence="16" type="ORF">NDU88_006459</name>
</gene>
<evidence type="ECO:0000313" key="16">
    <source>
        <dbReference type="EMBL" id="KAJ1128072.1"/>
    </source>
</evidence>
<sequence length="855" mass="93328">MTAAIEPGRRAMADAIRRQVMLLLLSSLYDAASGQISYSGPEEMNIGSVVGNIAQDIGLRVKDLPARKLRAVFGAKNPYFSVDFANGNLKVSDRIDREAMCGGAPRCVISFEIVVEDPLHVYHVKVDVEDINDNPPNFLKNNIVLEISEFTLPGARFPLGNALDPDLGPNALKNYELSNNAYFILEENQNSDGNKHAELVLEKPLDRENQSSHHLILTAYDGGVPTRSSTARITIRVSDANDNVPKFSQKSYKASLREGAPYNSTVVRLEASDDDEGSNAQITYSFSSISNNARGIFNIDPSSGEITIKGLVDFEETASYTMVVEAKDGGGLFAHCTVNVQIIDENDNAPEIILTTTSSSVPEDSPLGTLIALINVIDRDSGKHGEVTCHVEDTLNFQLISSSGNYYKLLTAGLLDREAVSDYNITIVATDAGSSPLSTRQTIQLTISDINDNPPVFQGSSYLVHVPENNLPGTTLYKAKAADPDLNMNSQITYSLINNIFNGVPVLSYVSVNSQTGVIYAQRSFDYEQLREFHFQVKAQDSGSPPLSSNVTVRVLIVDQNDNPPEILYPSPGLDNSALFEMVPPSSEPDSLVTKVVAVDADSGHNAWLSYHLQAPESSLFKVGLHTGEIRTSRLFREKDLVKQTLIISVKDSGQPPLSATVTVNVMITENLQEALPALDNKPHDSNSQPDLEVYLIIALSLISFLFLFTMIFLIIIKCRHAQNEKGVESLYTANHPYLDQRLISNYQNGTLQLPYSYEVVVNSQNNEYACLKPFQEAPNDLLVSTDDSGIGHDSPTGVLSSKHTEKLAISAQCFIGMEVEVKAPYAVHNSMGPLGAKEDGTLNGSKGRCLGFRV</sequence>
<feature type="domain" description="Cadherin" evidence="15">
    <location>
        <begin position="139"/>
        <end position="247"/>
    </location>
</feature>
<evidence type="ECO:0000259" key="15">
    <source>
        <dbReference type="PROSITE" id="PS50268"/>
    </source>
</evidence>
<keyword evidence="6" id="KW-0677">Repeat</keyword>
<keyword evidence="5 14" id="KW-0732">Signal</keyword>
<dbReference type="PROSITE" id="PS00232">
    <property type="entry name" value="CADHERIN_1"/>
    <property type="match status" value="2"/>
</dbReference>
<dbReference type="PANTHER" id="PTHR24028">
    <property type="entry name" value="CADHERIN-87A"/>
    <property type="match status" value="1"/>
</dbReference>
<feature type="domain" description="Cadherin" evidence="15">
    <location>
        <begin position="353"/>
        <end position="457"/>
    </location>
</feature>
<dbReference type="FunFam" id="2.60.40.60:FF:000018">
    <property type="entry name" value="Protocadherin gamma c3"/>
    <property type="match status" value="1"/>
</dbReference>